<dbReference type="OrthoDB" id="3696323at2"/>
<comment type="caution">
    <text evidence="1">The sequence shown here is derived from an EMBL/GenBank/DDBJ whole genome shotgun (WGS) entry which is preliminary data.</text>
</comment>
<proteinExistence type="predicted"/>
<evidence type="ECO:0000313" key="1">
    <source>
        <dbReference type="EMBL" id="TQM80453.1"/>
    </source>
</evidence>
<protein>
    <submittedName>
        <fullName evidence="1">Uncharacterized protein</fullName>
    </submittedName>
</protein>
<keyword evidence="2" id="KW-1185">Reference proteome</keyword>
<name>A0A543JC85_9PSEU</name>
<gene>
    <name evidence="1" type="ORF">FHX81_2784</name>
</gene>
<dbReference type="Proteomes" id="UP000316628">
    <property type="component" value="Unassembled WGS sequence"/>
</dbReference>
<dbReference type="RefSeq" id="WP_141978471.1">
    <property type="nucleotide sequence ID" value="NZ_VFPP01000001.1"/>
</dbReference>
<dbReference type="AlphaFoldDB" id="A0A543JC85"/>
<evidence type="ECO:0000313" key="2">
    <source>
        <dbReference type="Proteomes" id="UP000316628"/>
    </source>
</evidence>
<organism evidence="1 2">
    <name type="scientific">Saccharothrix saharensis</name>
    <dbReference type="NCBI Taxonomy" id="571190"/>
    <lineage>
        <taxon>Bacteria</taxon>
        <taxon>Bacillati</taxon>
        <taxon>Actinomycetota</taxon>
        <taxon>Actinomycetes</taxon>
        <taxon>Pseudonocardiales</taxon>
        <taxon>Pseudonocardiaceae</taxon>
        <taxon>Saccharothrix</taxon>
    </lineage>
</organism>
<dbReference type="EMBL" id="VFPP01000001">
    <property type="protein sequence ID" value="TQM80453.1"/>
    <property type="molecule type" value="Genomic_DNA"/>
</dbReference>
<accession>A0A543JC85</accession>
<reference evidence="1 2" key="1">
    <citation type="submission" date="2019-06" db="EMBL/GenBank/DDBJ databases">
        <title>Sequencing the genomes of 1000 actinobacteria strains.</title>
        <authorList>
            <person name="Klenk H.-P."/>
        </authorList>
    </citation>
    <scope>NUCLEOTIDE SEQUENCE [LARGE SCALE GENOMIC DNA]</scope>
    <source>
        <strain evidence="1 2">DSM 45456</strain>
    </source>
</reference>
<sequence>MAARYGAGQAVDAVDAAMSQLKEALDGMPFARFRFSGKHKAVTRAVADLTVAMADVQPYLQDI</sequence>